<keyword evidence="3 10" id="KW-1134">Transmembrane beta strand</keyword>
<dbReference type="CDD" id="cd01347">
    <property type="entry name" value="ligand_gated_channel"/>
    <property type="match status" value="1"/>
</dbReference>
<dbReference type="InterPro" id="IPR000531">
    <property type="entry name" value="Beta-barrel_TonB"/>
</dbReference>
<evidence type="ECO:0000256" key="11">
    <source>
        <dbReference type="RuleBase" id="RU003357"/>
    </source>
</evidence>
<dbReference type="PANTHER" id="PTHR30069">
    <property type="entry name" value="TONB-DEPENDENT OUTER MEMBRANE RECEPTOR"/>
    <property type="match status" value="1"/>
</dbReference>
<dbReference type="RefSeq" id="WP_047820312.1">
    <property type="nucleotide sequence ID" value="NZ_JACIEL010000005.1"/>
</dbReference>
<keyword evidence="7 11" id="KW-0798">TonB box</keyword>
<keyword evidence="9 10" id="KW-0998">Cell outer membrane</keyword>
<evidence type="ECO:0000256" key="6">
    <source>
        <dbReference type="ARBA" id="ARBA00023065"/>
    </source>
</evidence>
<comment type="subcellular location">
    <subcellularLocation>
        <location evidence="1 10">Cell outer membrane</location>
        <topology evidence="1 10">Multi-pass membrane protein</topology>
    </subcellularLocation>
</comment>
<protein>
    <submittedName>
        <fullName evidence="12">TonB-dependent receptor</fullName>
    </submittedName>
</protein>
<evidence type="ECO:0000256" key="4">
    <source>
        <dbReference type="ARBA" id="ARBA00022692"/>
    </source>
</evidence>
<organism evidence="12 13">
    <name type="scientific">Croceicoccus naphthovorans</name>
    <dbReference type="NCBI Taxonomy" id="1348774"/>
    <lineage>
        <taxon>Bacteria</taxon>
        <taxon>Pseudomonadati</taxon>
        <taxon>Pseudomonadota</taxon>
        <taxon>Alphaproteobacteria</taxon>
        <taxon>Sphingomonadales</taxon>
        <taxon>Erythrobacteraceae</taxon>
        <taxon>Croceicoccus</taxon>
    </lineage>
</organism>
<keyword evidence="4 10" id="KW-0812">Transmembrane</keyword>
<evidence type="ECO:0000256" key="5">
    <source>
        <dbReference type="ARBA" id="ARBA00022729"/>
    </source>
</evidence>
<dbReference type="PANTHER" id="PTHR30069:SF53">
    <property type="entry name" value="COLICIN I RECEPTOR-RELATED"/>
    <property type="match status" value="1"/>
</dbReference>
<evidence type="ECO:0000256" key="8">
    <source>
        <dbReference type="ARBA" id="ARBA00023136"/>
    </source>
</evidence>
<dbReference type="InterPro" id="IPR036942">
    <property type="entry name" value="Beta-barrel_TonB_sf"/>
</dbReference>
<proteinExistence type="inferred from homology"/>
<keyword evidence="12" id="KW-0675">Receptor</keyword>
<dbReference type="GO" id="GO:0006811">
    <property type="term" value="P:monoatomic ion transport"/>
    <property type="evidence" value="ECO:0007669"/>
    <property type="project" value="UniProtKB-KW"/>
</dbReference>
<keyword evidence="2 10" id="KW-0813">Transport</keyword>
<dbReference type="PATRIC" id="fig|1348774.3.peg.1243"/>
<dbReference type="GO" id="GO:0015889">
    <property type="term" value="P:cobalamin transport"/>
    <property type="evidence" value="ECO:0007669"/>
    <property type="project" value="TreeGrafter"/>
</dbReference>
<evidence type="ECO:0000313" key="13">
    <source>
        <dbReference type="Proteomes" id="UP000035287"/>
    </source>
</evidence>
<gene>
    <name evidence="12" type="ORF">AB433_05930</name>
</gene>
<dbReference type="InterPro" id="IPR039426">
    <property type="entry name" value="TonB-dep_rcpt-like"/>
</dbReference>
<evidence type="ECO:0000256" key="3">
    <source>
        <dbReference type="ARBA" id="ARBA00022452"/>
    </source>
</evidence>
<dbReference type="GO" id="GO:0009279">
    <property type="term" value="C:cell outer membrane"/>
    <property type="evidence" value="ECO:0007669"/>
    <property type="project" value="UniProtKB-SubCell"/>
</dbReference>
<evidence type="ECO:0000256" key="9">
    <source>
        <dbReference type="ARBA" id="ARBA00023237"/>
    </source>
</evidence>
<keyword evidence="5" id="KW-0732">Signal</keyword>
<evidence type="ECO:0000256" key="1">
    <source>
        <dbReference type="ARBA" id="ARBA00004571"/>
    </source>
</evidence>
<dbReference type="Gene3D" id="2.170.130.10">
    <property type="entry name" value="TonB-dependent receptor, plug domain"/>
    <property type="match status" value="1"/>
</dbReference>
<evidence type="ECO:0000256" key="10">
    <source>
        <dbReference type="PROSITE-ProRule" id="PRU01360"/>
    </source>
</evidence>
<keyword evidence="13" id="KW-1185">Reference proteome</keyword>
<dbReference type="PROSITE" id="PS52016">
    <property type="entry name" value="TONB_DEPENDENT_REC_3"/>
    <property type="match status" value="1"/>
</dbReference>
<dbReference type="Pfam" id="PF07715">
    <property type="entry name" value="Plug"/>
    <property type="match status" value="1"/>
</dbReference>
<keyword evidence="8 10" id="KW-0472">Membrane</keyword>
<dbReference type="EMBL" id="CP011770">
    <property type="protein sequence ID" value="AKM09624.1"/>
    <property type="molecule type" value="Genomic_DNA"/>
</dbReference>
<evidence type="ECO:0000313" key="12">
    <source>
        <dbReference type="EMBL" id="AKM09624.1"/>
    </source>
</evidence>
<reference evidence="12 13" key="1">
    <citation type="submission" date="2015-06" db="EMBL/GenBank/DDBJ databases">
        <authorList>
            <person name="Zeng Y."/>
            <person name="Huang Y."/>
        </authorList>
    </citation>
    <scope>NUCLEOTIDE SEQUENCE [LARGE SCALE GENOMIC DNA]</scope>
    <source>
        <strain evidence="12 13">PQ-2</strain>
    </source>
</reference>
<sequence>MRTILLLLSSTVLAQPALAQEIEYAQPAPPASGGSDAIVVVATGLPLSIDSTGQPVSVVDLDEIESIQGPDLTRVLSRLPGVTQSREGGPGSLTGVRVRGGEADDLLVLIDGVRVNDASDIGNQFDFGNLLAGNVERIELLRGSNSVVWGSDAISGVMNVVTRIDNGVAGSLEYGSDDTKYATLSAGTVQGPLAAGLAGSYYDTDGFSRAASGTEDDGFRQWQLTGRARYDLTPELAIVANGRFANGRTEFDGFPAPDYVLADTEDYSRTRQYSGRTGLHYATDLLTLDAGYALSDTRRRYYDAAQDEAFQYAYKGRSERAELFGRITPAGQVALDFGADREWTRFDTTFGDDAKANTTSGHALLGWYGEAASVAAGVRYDDHSRFGDEWSFGANGTVNLVSDVRLRASYGEGFKAPSLYQLFSDYGNPDVQPETSRAYDIGIEKGSRGGPLFIALSAFRRDSRNLIGFASCFGITDGLCATRPYGYYDNTSRARAEGFEVELAASPSATLQTGASYSYVKAVDRTPDGFTEGNDLGRRPRHALAAWIDWQTPWLLSLGADARLVGDSYENINNTTELDGFATVDLRASLPFGPVEAFGRIENLFDSGYQTAAGYATAGRSAYAGIRFRM</sequence>
<dbReference type="Gene3D" id="2.40.170.20">
    <property type="entry name" value="TonB-dependent receptor, beta-barrel domain"/>
    <property type="match status" value="1"/>
</dbReference>
<dbReference type="Proteomes" id="UP000035287">
    <property type="component" value="Chromosome"/>
</dbReference>
<evidence type="ECO:0000256" key="7">
    <source>
        <dbReference type="ARBA" id="ARBA00023077"/>
    </source>
</evidence>
<dbReference type="KEGG" id="cna:AB433_05930"/>
<accession>A0A0G3XG90</accession>
<keyword evidence="6" id="KW-0406">Ion transport</keyword>
<dbReference type="Pfam" id="PF00593">
    <property type="entry name" value="TonB_dep_Rec_b-barrel"/>
    <property type="match status" value="1"/>
</dbReference>
<name>A0A0G3XG90_9SPHN</name>
<dbReference type="AlphaFoldDB" id="A0A0G3XG90"/>
<dbReference type="InterPro" id="IPR012910">
    <property type="entry name" value="Plug_dom"/>
</dbReference>
<dbReference type="InterPro" id="IPR037066">
    <property type="entry name" value="Plug_dom_sf"/>
</dbReference>
<comment type="similarity">
    <text evidence="10 11">Belongs to the TonB-dependent receptor family.</text>
</comment>
<evidence type="ECO:0000256" key="2">
    <source>
        <dbReference type="ARBA" id="ARBA00022448"/>
    </source>
</evidence>
<dbReference type="STRING" id="1348774.AB433_05930"/>
<dbReference type="SUPFAM" id="SSF56935">
    <property type="entry name" value="Porins"/>
    <property type="match status" value="1"/>
</dbReference>